<organism evidence="3">
    <name type="scientific">Volvox carteri f. nagariensis</name>
    <dbReference type="NCBI Taxonomy" id="3068"/>
    <lineage>
        <taxon>Eukaryota</taxon>
        <taxon>Viridiplantae</taxon>
        <taxon>Chlorophyta</taxon>
        <taxon>core chlorophytes</taxon>
        <taxon>Chlorophyceae</taxon>
        <taxon>CS clade</taxon>
        <taxon>Chlamydomonadales</taxon>
        <taxon>Volvocaceae</taxon>
        <taxon>Volvox</taxon>
    </lineage>
</organism>
<dbReference type="InParanoid" id="D8UMC6"/>
<name>D8UMC6_VOLCA</name>
<dbReference type="AlphaFoldDB" id="D8UMC6"/>
<dbReference type="RefSeq" id="XP_002959812.1">
    <property type="nucleotide sequence ID" value="XM_002959766.1"/>
</dbReference>
<gene>
    <name evidence="2" type="ORF">VOLCADRAFT_108753</name>
</gene>
<keyword evidence="1" id="KW-0812">Transmembrane</keyword>
<dbReference type="Proteomes" id="UP000001058">
    <property type="component" value="Unassembled WGS sequence"/>
</dbReference>
<evidence type="ECO:0000313" key="3">
    <source>
        <dbReference type="Proteomes" id="UP000001058"/>
    </source>
</evidence>
<dbReference type="GeneID" id="9614768"/>
<proteinExistence type="predicted"/>
<feature type="transmembrane region" description="Helical" evidence="1">
    <location>
        <begin position="41"/>
        <end position="60"/>
    </location>
</feature>
<keyword evidence="1" id="KW-0472">Membrane</keyword>
<dbReference type="EMBL" id="GL379006">
    <property type="protein sequence ID" value="EFJ39123.1"/>
    <property type="molecule type" value="Genomic_DNA"/>
</dbReference>
<feature type="non-terminal residue" evidence="2">
    <location>
        <position position="69"/>
    </location>
</feature>
<dbReference type="KEGG" id="vcn:VOLCADRAFT_108753"/>
<protein>
    <submittedName>
        <fullName evidence="2">Uncharacterized protein</fullName>
    </submittedName>
</protein>
<sequence length="69" mass="7482">MCECEPHRAPPVILRPAISAQHPSTVSTSGRLYINHRRSEGASFMAVSLVCLVCLGRLGFMVNALSRSV</sequence>
<evidence type="ECO:0000313" key="2">
    <source>
        <dbReference type="EMBL" id="EFJ39123.1"/>
    </source>
</evidence>
<accession>D8UMC6</accession>
<keyword evidence="1" id="KW-1133">Transmembrane helix</keyword>
<keyword evidence="3" id="KW-1185">Reference proteome</keyword>
<reference evidence="2 3" key="1">
    <citation type="journal article" date="2010" name="Science">
        <title>Genomic analysis of organismal complexity in the multicellular green alga Volvox carteri.</title>
        <authorList>
            <person name="Prochnik S.E."/>
            <person name="Umen J."/>
            <person name="Nedelcu A.M."/>
            <person name="Hallmann A."/>
            <person name="Miller S.M."/>
            <person name="Nishii I."/>
            <person name="Ferris P."/>
            <person name="Kuo A."/>
            <person name="Mitros T."/>
            <person name="Fritz-Laylin L.K."/>
            <person name="Hellsten U."/>
            <person name="Chapman J."/>
            <person name="Simakov O."/>
            <person name="Rensing S.A."/>
            <person name="Terry A."/>
            <person name="Pangilinan J."/>
            <person name="Kapitonov V."/>
            <person name="Jurka J."/>
            <person name="Salamov A."/>
            <person name="Shapiro H."/>
            <person name="Schmutz J."/>
            <person name="Grimwood J."/>
            <person name="Lindquist E."/>
            <person name="Lucas S."/>
            <person name="Grigoriev I.V."/>
            <person name="Schmitt R."/>
            <person name="Kirk D."/>
            <person name="Rokhsar D.S."/>
        </authorList>
    </citation>
    <scope>NUCLEOTIDE SEQUENCE [LARGE SCALE GENOMIC DNA]</scope>
    <source>
        <strain evidence="3">f. Nagariensis / Eve</strain>
    </source>
</reference>
<evidence type="ECO:0000256" key="1">
    <source>
        <dbReference type="SAM" id="Phobius"/>
    </source>
</evidence>